<name>A0AAV9E3P9_ACOCL</name>
<evidence type="ECO:0000313" key="1">
    <source>
        <dbReference type="EMBL" id="KAK1306712.1"/>
    </source>
</evidence>
<proteinExistence type="predicted"/>
<sequence length="74" mass="8110">MKRASRPRFGVFNDGTIFPTAARGASALMTLPHVNTTRNVSNASSDFGRDWGQPQALGVRLQTGRNCGRRWTCS</sequence>
<dbReference type="EMBL" id="JAUJYO010000010">
    <property type="protein sequence ID" value="KAK1306712.1"/>
    <property type="molecule type" value="Genomic_DNA"/>
</dbReference>
<dbReference type="AlphaFoldDB" id="A0AAV9E3P9"/>
<gene>
    <name evidence="1" type="ORF">QJS10_CPA10g01123</name>
</gene>
<protein>
    <submittedName>
        <fullName evidence="1">Uncharacterized protein</fullName>
    </submittedName>
</protein>
<accession>A0AAV9E3P9</accession>
<comment type="caution">
    <text evidence="1">The sequence shown here is derived from an EMBL/GenBank/DDBJ whole genome shotgun (WGS) entry which is preliminary data.</text>
</comment>
<evidence type="ECO:0000313" key="2">
    <source>
        <dbReference type="Proteomes" id="UP001180020"/>
    </source>
</evidence>
<dbReference type="Proteomes" id="UP001180020">
    <property type="component" value="Unassembled WGS sequence"/>
</dbReference>
<keyword evidence="2" id="KW-1185">Reference proteome</keyword>
<reference evidence="1" key="2">
    <citation type="submission" date="2023-06" db="EMBL/GenBank/DDBJ databases">
        <authorList>
            <person name="Ma L."/>
            <person name="Liu K.-W."/>
            <person name="Li Z."/>
            <person name="Hsiao Y.-Y."/>
            <person name="Qi Y."/>
            <person name="Fu T."/>
            <person name="Tang G."/>
            <person name="Zhang D."/>
            <person name="Sun W.-H."/>
            <person name="Liu D.-K."/>
            <person name="Li Y."/>
            <person name="Chen G.-Z."/>
            <person name="Liu X.-D."/>
            <person name="Liao X.-Y."/>
            <person name="Jiang Y.-T."/>
            <person name="Yu X."/>
            <person name="Hao Y."/>
            <person name="Huang J."/>
            <person name="Zhao X.-W."/>
            <person name="Ke S."/>
            <person name="Chen Y.-Y."/>
            <person name="Wu W.-L."/>
            <person name="Hsu J.-L."/>
            <person name="Lin Y.-F."/>
            <person name="Huang M.-D."/>
            <person name="Li C.-Y."/>
            <person name="Huang L."/>
            <person name="Wang Z.-W."/>
            <person name="Zhao X."/>
            <person name="Zhong W.-Y."/>
            <person name="Peng D.-H."/>
            <person name="Ahmad S."/>
            <person name="Lan S."/>
            <person name="Zhang J.-S."/>
            <person name="Tsai W.-C."/>
            <person name="Van De Peer Y."/>
            <person name="Liu Z.-J."/>
        </authorList>
    </citation>
    <scope>NUCLEOTIDE SEQUENCE</scope>
    <source>
        <strain evidence="1">CP</strain>
        <tissue evidence="1">Leaves</tissue>
    </source>
</reference>
<organism evidence="1 2">
    <name type="scientific">Acorus calamus</name>
    <name type="common">Sweet flag</name>
    <dbReference type="NCBI Taxonomy" id="4465"/>
    <lineage>
        <taxon>Eukaryota</taxon>
        <taxon>Viridiplantae</taxon>
        <taxon>Streptophyta</taxon>
        <taxon>Embryophyta</taxon>
        <taxon>Tracheophyta</taxon>
        <taxon>Spermatophyta</taxon>
        <taxon>Magnoliopsida</taxon>
        <taxon>Liliopsida</taxon>
        <taxon>Acoraceae</taxon>
        <taxon>Acorus</taxon>
    </lineage>
</organism>
<reference evidence="1" key="1">
    <citation type="journal article" date="2023" name="Nat. Commun.">
        <title>Diploid and tetraploid genomes of Acorus and the evolution of monocots.</title>
        <authorList>
            <person name="Ma L."/>
            <person name="Liu K.W."/>
            <person name="Li Z."/>
            <person name="Hsiao Y.Y."/>
            <person name="Qi Y."/>
            <person name="Fu T."/>
            <person name="Tang G.D."/>
            <person name="Zhang D."/>
            <person name="Sun W.H."/>
            <person name="Liu D.K."/>
            <person name="Li Y."/>
            <person name="Chen G.Z."/>
            <person name="Liu X.D."/>
            <person name="Liao X.Y."/>
            <person name="Jiang Y.T."/>
            <person name="Yu X."/>
            <person name="Hao Y."/>
            <person name="Huang J."/>
            <person name="Zhao X.W."/>
            <person name="Ke S."/>
            <person name="Chen Y.Y."/>
            <person name="Wu W.L."/>
            <person name="Hsu J.L."/>
            <person name="Lin Y.F."/>
            <person name="Huang M.D."/>
            <person name="Li C.Y."/>
            <person name="Huang L."/>
            <person name="Wang Z.W."/>
            <person name="Zhao X."/>
            <person name="Zhong W.Y."/>
            <person name="Peng D.H."/>
            <person name="Ahmad S."/>
            <person name="Lan S."/>
            <person name="Zhang J.S."/>
            <person name="Tsai W.C."/>
            <person name="Van de Peer Y."/>
            <person name="Liu Z.J."/>
        </authorList>
    </citation>
    <scope>NUCLEOTIDE SEQUENCE</scope>
    <source>
        <strain evidence="1">CP</strain>
    </source>
</reference>